<feature type="region of interest" description="Disordered" evidence="1">
    <location>
        <begin position="274"/>
        <end position="294"/>
    </location>
</feature>
<protein>
    <submittedName>
        <fullName evidence="2">Uncharacterized protein</fullName>
    </submittedName>
</protein>
<accession>A0A1X2GFR2</accession>
<comment type="caution">
    <text evidence="2">The sequence shown here is derived from an EMBL/GenBank/DDBJ whole genome shotgun (WGS) entry which is preliminary data.</text>
</comment>
<feature type="compositionally biased region" description="Basic residues" evidence="1">
    <location>
        <begin position="63"/>
        <end position="81"/>
    </location>
</feature>
<dbReference type="OrthoDB" id="2289628at2759"/>
<evidence type="ECO:0000313" key="2">
    <source>
        <dbReference type="EMBL" id="ORX52755.1"/>
    </source>
</evidence>
<keyword evidence="3" id="KW-1185">Reference proteome</keyword>
<sequence>MTPRNVNLSRLKTCLASIVLQMESIQQALANPSPEQNDLSQQLDRLSQQLASIKSEQLLHAQVKQHRIEKRKQWKKRKRAQKQQPTSDIPMADASDTTPQDPPMIILSAESALANAPDDALVQAKIEHDYQQANERLEKLILLRDLRRRKLERQGHFFAEDSFYQQVKAAAETPQAIELNDPLPPPSAKIHPDDHWQHAPLDQPAYDYWTQGSTTLQDLKRVRLSWDQYLIQNHSNRWTAAQIHLFKVPPTWVPPFPPSSSAWAAHLHHPLIGPTDPSSLPLAAPTSRQGNDSH</sequence>
<evidence type="ECO:0000313" key="3">
    <source>
        <dbReference type="Proteomes" id="UP000242146"/>
    </source>
</evidence>
<dbReference type="EMBL" id="MCGT01000017">
    <property type="protein sequence ID" value="ORX52755.1"/>
    <property type="molecule type" value="Genomic_DNA"/>
</dbReference>
<dbReference type="AlphaFoldDB" id="A0A1X2GFR2"/>
<dbReference type="Proteomes" id="UP000242146">
    <property type="component" value="Unassembled WGS sequence"/>
</dbReference>
<gene>
    <name evidence="2" type="ORF">DM01DRAFT_1336535</name>
</gene>
<evidence type="ECO:0000256" key="1">
    <source>
        <dbReference type="SAM" id="MobiDB-lite"/>
    </source>
</evidence>
<organism evidence="2 3">
    <name type="scientific">Hesseltinella vesiculosa</name>
    <dbReference type="NCBI Taxonomy" id="101127"/>
    <lineage>
        <taxon>Eukaryota</taxon>
        <taxon>Fungi</taxon>
        <taxon>Fungi incertae sedis</taxon>
        <taxon>Mucoromycota</taxon>
        <taxon>Mucoromycotina</taxon>
        <taxon>Mucoromycetes</taxon>
        <taxon>Mucorales</taxon>
        <taxon>Cunninghamellaceae</taxon>
        <taxon>Hesseltinella</taxon>
    </lineage>
</organism>
<feature type="region of interest" description="Disordered" evidence="1">
    <location>
        <begin position="62"/>
        <end position="103"/>
    </location>
</feature>
<reference evidence="2 3" key="1">
    <citation type="submission" date="2016-07" db="EMBL/GenBank/DDBJ databases">
        <title>Pervasive Adenine N6-methylation of Active Genes in Fungi.</title>
        <authorList>
            <consortium name="DOE Joint Genome Institute"/>
            <person name="Mondo S.J."/>
            <person name="Dannebaum R.O."/>
            <person name="Kuo R.C."/>
            <person name="Labutti K."/>
            <person name="Haridas S."/>
            <person name="Kuo A."/>
            <person name="Salamov A."/>
            <person name="Ahrendt S.R."/>
            <person name="Lipzen A."/>
            <person name="Sullivan W."/>
            <person name="Andreopoulos W.B."/>
            <person name="Clum A."/>
            <person name="Lindquist E."/>
            <person name="Daum C."/>
            <person name="Ramamoorthy G.K."/>
            <person name="Gryganskyi A."/>
            <person name="Culley D."/>
            <person name="Magnuson J.K."/>
            <person name="James T.Y."/>
            <person name="O'Malley M.A."/>
            <person name="Stajich J.E."/>
            <person name="Spatafora J.W."/>
            <person name="Visel A."/>
            <person name="Grigoriev I.V."/>
        </authorList>
    </citation>
    <scope>NUCLEOTIDE SEQUENCE [LARGE SCALE GENOMIC DNA]</scope>
    <source>
        <strain evidence="2 3">NRRL 3301</strain>
    </source>
</reference>
<proteinExistence type="predicted"/>
<name>A0A1X2GFR2_9FUNG</name>
<dbReference type="STRING" id="101127.A0A1X2GFR2"/>